<accession>A0ACC4AW68</accession>
<name>A0ACC4AW68_POPAL</name>
<evidence type="ECO:0000313" key="1">
    <source>
        <dbReference type="EMBL" id="KAL3570473.1"/>
    </source>
</evidence>
<sequence length="226" mass="25742">MVFSCGMENKTKGVVSDGWRKHRKIWFWGFGISGEEENTVFCFSDPPMGMKQGNNRGTAVERRPRRLVVDVSPFGLLDPLSPTRTMRQMLNTMDRIFVDAMTILAAGTGREGSISSYDTRLRLPDNCEKDKIKAELKNGVLYPSSTLNTDVKSCWTCTSVRYKSPNSEPRILVVHKNIDVCVQEQYLVDLRTARKYPGNWGPSRSVRGPTQRRFIDTNFPDVHDRC</sequence>
<evidence type="ECO:0000313" key="2">
    <source>
        <dbReference type="Proteomes" id="UP000309997"/>
    </source>
</evidence>
<organism evidence="1 2">
    <name type="scientific">Populus alba</name>
    <name type="common">White poplar</name>
    <dbReference type="NCBI Taxonomy" id="43335"/>
    <lineage>
        <taxon>Eukaryota</taxon>
        <taxon>Viridiplantae</taxon>
        <taxon>Streptophyta</taxon>
        <taxon>Embryophyta</taxon>
        <taxon>Tracheophyta</taxon>
        <taxon>Spermatophyta</taxon>
        <taxon>Magnoliopsida</taxon>
        <taxon>eudicotyledons</taxon>
        <taxon>Gunneridae</taxon>
        <taxon>Pentapetalae</taxon>
        <taxon>rosids</taxon>
        <taxon>fabids</taxon>
        <taxon>Malpighiales</taxon>
        <taxon>Salicaceae</taxon>
        <taxon>Saliceae</taxon>
        <taxon>Populus</taxon>
    </lineage>
</organism>
<comment type="caution">
    <text evidence="1">The sequence shown here is derived from an EMBL/GenBank/DDBJ whole genome shotgun (WGS) entry which is preliminary data.</text>
</comment>
<gene>
    <name evidence="1" type="ORF">D5086_027722</name>
</gene>
<proteinExistence type="predicted"/>
<keyword evidence="2" id="KW-1185">Reference proteome</keyword>
<reference evidence="1 2" key="1">
    <citation type="journal article" date="2024" name="Plant Biotechnol. J.">
        <title>Genome and CRISPR/Cas9 system of a widespread forest tree (Populus alba) in the world.</title>
        <authorList>
            <person name="Liu Y.J."/>
            <person name="Jiang P.F."/>
            <person name="Han X.M."/>
            <person name="Li X.Y."/>
            <person name="Wang H.M."/>
            <person name="Wang Y.J."/>
            <person name="Wang X.X."/>
            <person name="Zeng Q.Y."/>
        </authorList>
    </citation>
    <scope>NUCLEOTIDE SEQUENCE [LARGE SCALE GENOMIC DNA]</scope>
    <source>
        <strain evidence="2">cv. PAL-ZL1</strain>
    </source>
</reference>
<dbReference type="Proteomes" id="UP000309997">
    <property type="component" value="Unassembled WGS sequence"/>
</dbReference>
<protein>
    <submittedName>
        <fullName evidence="1">Uncharacterized protein</fullName>
    </submittedName>
</protein>
<dbReference type="EMBL" id="RCHU02000015">
    <property type="protein sequence ID" value="KAL3570473.1"/>
    <property type="molecule type" value="Genomic_DNA"/>
</dbReference>